<accession>A0AA96J6K7</accession>
<evidence type="ECO:0000313" key="3">
    <source>
        <dbReference type="Proteomes" id="UP001304515"/>
    </source>
</evidence>
<accession>A0AA96J364</accession>
<evidence type="ECO:0000313" key="2">
    <source>
        <dbReference type="EMBL" id="WNM22993.1"/>
    </source>
</evidence>
<reference evidence="1 3" key="1">
    <citation type="submission" date="2023-09" db="EMBL/GenBank/DDBJ databases">
        <title>Flavobacterium sp. a novel bacteria isolate from Pepper rhizosphere.</title>
        <authorList>
            <person name="Peng Y."/>
            <person name="Lee J."/>
        </authorList>
    </citation>
    <scope>NUCLEOTIDE SEQUENCE</scope>
    <source>
        <strain evidence="1">PMR2A8</strain>
        <strain evidence="2 3">PMTSA4</strain>
    </source>
</reference>
<evidence type="ECO:0000313" key="1">
    <source>
        <dbReference type="EMBL" id="WNM18943.1"/>
    </source>
</evidence>
<dbReference type="Proteomes" id="UP001304515">
    <property type="component" value="Chromosome"/>
</dbReference>
<organism evidence="1">
    <name type="scientific">Flavobacterium capsici</name>
    <dbReference type="NCBI Taxonomy" id="3075618"/>
    <lineage>
        <taxon>Bacteria</taxon>
        <taxon>Pseudomonadati</taxon>
        <taxon>Bacteroidota</taxon>
        <taxon>Flavobacteriia</taxon>
        <taxon>Flavobacteriales</taxon>
        <taxon>Flavobacteriaceae</taxon>
        <taxon>Flavobacterium</taxon>
    </lineage>
</organism>
<sequence length="75" mass="8876">MRVDVINERCSLMYVNEVIFEITPKIRKTIIQVISEECPEIPRIRIASILDREIKRTTTPVVRRNFLATINYSLR</sequence>
<keyword evidence="3" id="KW-1185">Reference proteome</keyword>
<dbReference type="RefSeq" id="WP_313323274.1">
    <property type="nucleotide sequence ID" value="NZ_CP134878.1"/>
</dbReference>
<dbReference type="EMBL" id="CP134890">
    <property type="protein sequence ID" value="WNM22993.1"/>
    <property type="molecule type" value="Genomic_DNA"/>
</dbReference>
<protein>
    <submittedName>
        <fullName evidence="1">Uncharacterized protein</fullName>
    </submittedName>
</protein>
<name>A0AA96J364_9FLAO</name>
<proteinExistence type="predicted"/>
<dbReference type="AlphaFoldDB" id="A0AA96J364"/>
<dbReference type="KEGG" id="fcj:RN605_06430"/>
<gene>
    <name evidence="2" type="ORF">RN605_06430</name>
    <name evidence="1" type="ORF">RN608_13130</name>
</gene>
<dbReference type="EMBL" id="CP134878">
    <property type="protein sequence ID" value="WNM18943.1"/>
    <property type="molecule type" value="Genomic_DNA"/>
</dbReference>